<keyword evidence="3" id="KW-1185">Reference proteome</keyword>
<feature type="compositionally biased region" description="Low complexity" evidence="1">
    <location>
        <begin position="18"/>
        <end position="27"/>
    </location>
</feature>
<comment type="caution">
    <text evidence="2">The sequence shown here is derived from an EMBL/GenBank/DDBJ whole genome shotgun (WGS) entry which is preliminary data.</text>
</comment>
<gene>
    <name evidence="2" type="ORF">PSHT_10324</name>
</gene>
<name>A0A2S4VAH9_9BASI</name>
<dbReference type="EMBL" id="PKSM01000158">
    <property type="protein sequence ID" value="POW06504.1"/>
    <property type="molecule type" value="Genomic_DNA"/>
</dbReference>
<feature type="region of interest" description="Disordered" evidence="1">
    <location>
        <begin position="15"/>
        <end position="45"/>
    </location>
</feature>
<evidence type="ECO:0000313" key="2">
    <source>
        <dbReference type="EMBL" id="POW06504.1"/>
    </source>
</evidence>
<reference evidence="2 3" key="1">
    <citation type="submission" date="2017-12" db="EMBL/GenBank/DDBJ databases">
        <title>Gene loss provides genomic basis for host adaptation in cereal stripe rust fungi.</title>
        <authorList>
            <person name="Xia C."/>
        </authorList>
    </citation>
    <scope>NUCLEOTIDE SEQUENCE [LARGE SCALE GENOMIC DNA]</scope>
    <source>
        <strain evidence="2 3">93TX-2</strain>
    </source>
</reference>
<protein>
    <submittedName>
        <fullName evidence="2">Uncharacterized protein</fullName>
    </submittedName>
</protein>
<proteinExistence type="predicted"/>
<dbReference type="VEuPathDB" id="FungiDB:PSHT_10324"/>
<sequence>MTDIAARYLSRAMAHVNPRQSQQSDSPAPSPHVDQTAAPTSTKSYTFPPNLRIFCRTQIREVLLRPVIEAYTRRMAERNHVENWPIPMAKVRISM</sequence>
<accession>A0A2S4VAH9</accession>
<reference evidence="3" key="3">
    <citation type="journal article" date="2018" name="Mol. Plant Microbe Interact.">
        <title>Genome sequence resources for the wheat stripe rust pathogen (Puccinia striiformis f. sp. tritici) and the barley stripe rust pathogen (Puccinia striiformis f. sp. hordei).</title>
        <authorList>
            <person name="Xia C."/>
            <person name="Wang M."/>
            <person name="Yin C."/>
            <person name="Cornejo O.E."/>
            <person name="Hulbert S.H."/>
            <person name="Chen X."/>
        </authorList>
    </citation>
    <scope>NUCLEOTIDE SEQUENCE [LARGE SCALE GENOMIC DNA]</scope>
    <source>
        <strain evidence="3">93TX-2</strain>
    </source>
</reference>
<evidence type="ECO:0000313" key="3">
    <source>
        <dbReference type="Proteomes" id="UP000238274"/>
    </source>
</evidence>
<dbReference type="VEuPathDB" id="FungiDB:PSTT_02803"/>
<reference evidence="3" key="2">
    <citation type="journal article" date="2018" name="BMC Genomics">
        <title>Genomic insights into host adaptation between the wheat stripe rust pathogen (Puccinia striiformis f. sp. tritici) and the barley stripe rust pathogen (Puccinia striiformis f. sp. hordei).</title>
        <authorList>
            <person name="Xia C."/>
            <person name="Wang M."/>
            <person name="Yin C."/>
            <person name="Cornejo O.E."/>
            <person name="Hulbert S.H."/>
            <person name="Chen X."/>
        </authorList>
    </citation>
    <scope>NUCLEOTIDE SEQUENCE [LARGE SCALE GENOMIC DNA]</scope>
    <source>
        <strain evidence="3">93TX-2</strain>
    </source>
</reference>
<dbReference type="AlphaFoldDB" id="A0A2S4VAH9"/>
<dbReference type="Proteomes" id="UP000238274">
    <property type="component" value="Unassembled WGS sequence"/>
</dbReference>
<organism evidence="2 3">
    <name type="scientific">Puccinia striiformis</name>
    <dbReference type="NCBI Taxonomy" id="27350"/>
    <lineage>
        <taxon>Eukaryota</taxon>
        <taxon>Fungi</taxon>
        <taxon>Dikarya</taxon>
        <taxon>Basidiomycota</taxon>
        <taxon>Pucciniomycotina</taxon>
        <taxon>Pucciniomycetes</taxon>
        <taxon>Pucciniales</taxon>
        <taxon>Pucciniaceae</taxon>
        <taxon>Puccinia</taxon>
    </lineage>
</organism>
<evidence type="ECO:0000256" key="1">
    <source>
        <dbReference type="SAM" id="MobiDB-lite"/>
    </source>
</evidence>